<feature type="domain" description="LSO1/LSO2" evidence="5">
    <location>
        <begin position="10"/>
        <end position="77"/>
    </location>
</feature>
<proteinExistence type="inferred from homology"/>
<evidence type="ECO:0000313" key="7">
    <source>
        <dbReference type="Proteomes" id="UP000188320"/>
    </source>
</evidence>
<dbReference type="OrthoDB" id="76412at2759"/>
<dbReference type="InterPro" id="IPR054414">
    <property type="entry name" value="Ccdc124/Oxs1_C"/>
</dbReference>
<accession>A0A1R1PML1</accession>
<evidence type="ECO:0000313" key="6">
    <source>
        <dbReference type="EMBL" id="OMH82201.1"/>
    </source>
</evidence>
<dbReference type="EMBL" id="LSSK01000719">
    <property type="protein sequence ID" value="OMH82201.1"/>
    <property type="molecule type" value="Genomic_DNA"/>
</dbReference>
<feature type="region of interest" description="Disordered" evidence="3">
    <location>
        <begin position="1"/>
        <end position="49"/>
    </location>
</feature>
<dbReference type="Proteomes" id="UP000188320">
    <property type="component" value="Unassembled WGS sequence"/>
</dbReference>
<reference evidence="7" key="1">
    <citation type="submission" date="2017-01" db="EMBL/GenBank/DDBJ databases">
        <authorList>
            <person name="Wang Y."/>
            <person name="White M."/>
            <person name="Kvist S."/>
            <person name="Moncalvo J.-M."/>
        </authorList>
    </citation>
    <scope>NUCLEOTIDE SEQUENCE [LARGE SCALE GENOMIC DNA]</scope>
    <source>
        <strain evidence="7">COL-18-3</strain>
    </source>
</reference>
<feature type="region of interest" description="Disordered" evidence="3">
    <location>
        <begin position="147"/>
        <end position="168"/>
    </location>
</feature>
<protein>
    <submittedName>
        <fullName evidence="6">Coiled-coil domain-containing protein</fullName>
    </submittedName>
</protein>
<evidence type="ECO:0000259" key="4">
    <source>
        <dbReference type="Pfam" id="PF06244"/>
    </source>
</evidence>
<feature type="domain" description="Coiled-coil" evidence="4">
    <location>
        <begin position="125"/>
        <end position="215"/>
    </location>
</feature>
<feature type="compositionally biased region" description="Basic and acidic residues" evidence="3">
    <location>
        <begin position="70"/>
        <end position="80"/>
    </location>
</feature>
<sequence length="245" mass="27996">MPKKFKGENSKVTAAKEKKAANQKIKDVKKTEELERSEARKWSTGAKDISKKEVEQAKKLERLNKKKEAEDLLRKEESELAKSTVKRPPPKLTPKTASAISRGDNKKALKKEQEIHTAALDHKPVESFAASGIDDALDLLDVVNVSASSTSTKGPSSSNTLIDRHPERRHKAALKMFEERELPRIREEYKGLKLQQHKQILWKEWQKSPENPFNQSNLNYNATQEEIGKLLEEHTDSIKDRLRIE</sequence>
<dbReference type="Pfam" id="PF22048">
    <property type="entry name" value="LSO1_2-like"/>
    <property type="match status" value="1"/>
</dbReference>
<comment type="caution">
    <text evidence="6">The sequence shown here is derived from an EMBL/GenBank/DDBJ whole genome shotgun (WGS) entry which is preliminary data.</text>
</comment>
<evidence type="ECO:0000256" key="1">
    <source>
        <dbReference type="ARBA" id="ARBA00008296"/>
    </source>
</evidence>
<name>A0A1R1PML1_ZANCU</name>
<organism evidence="6 7">
    <name type="scientific">Zancudomyces culisetae</name>
    <name type="common">Gut fungus</name>
    <name type="synonym">Smittium culisetae</name>
    <dbReference type="NCBI Taxonomy" id="1213189"/>
    <lineage>
        <taxon>Eukaryota</taxon>
        <taxon>Fungi</taxon>
        <taxon>Fungi incertae sedis</taxon>
        <taxon>Zoopagomycota</taxon>
        <taxon>Kickxellomycotina</taxon>
        <taxon>Harpellomycetes</taxon>
        <taxon>Harpellales</taxon>
        <taxon>Legeriomycetaceae</taxon>
        <taxon>Zancudomyces</taxon>
    </lineage>
</organism>
<keyword evidence="7" id="KW-1185">Reference proteome</keyword>
<comment type="similarity">
    <text evidence="1">Belongs to the CCDC124 family.</text>
</comment>
<feature type="compositionally biased region" description="Basic and acidic residues" evidence="3">
    <location>
        <begin position="1"/>
        <end position="41"/>
    </location>
</feature>
<evidence type="ECO:0000259" key="5">
    <source>
        <dbReference type="Pfam" id="PF22048"/>
    </source>
</evidence>
<feature type="compositionally biased region" description="Low complexity" evidence="3">
    <location>
        <begin position="147"/>
        <end position="160"/>
    </location>
</feature>
<dbReference type="GO" id="GO:0003713">
    <property type="term" value="F:transcription coactivator activity"/>
    <property type="evidence" value="ECO:0007669"/>
    <property type="project" value="TreeGrafter"/>
</dbReference>
<keyword evidence="2" id="KW-0175">Coiled coil</keyword>
<dbReference type="PANTHER" id="PTHR21680">
    <property type="entry name" value="COILED-COIL DOMAIN-CONTAINING PROTEIN 124"/>
    <property type="match status" value="1"/>
</dbReference>
<evidence type="ECO:0000256" key="2">
    <source>
        <dbReference type="ARBA" id="ARBA00023054"/>
    </source>
</evidence>
<evidence type="ECO:0000256" key="3">
    <source>
        <dbReference type="SAM" id="MobiDB-lite"/>
    </source>
</evidence>
<dbReference type="GO" id="GO:0006366">
    <property type="term" value="P:transcription by RNA polymerase II"/>
    <property type="evidence" value="ECO:0007669"/>
    <property type="project" value="TreeGrafter"/>
</dbReference>
<gene>
    <name evidence="6" type="ORF">AX774_g4319</name>
</gene>
<dbReference type="InterPro" id="IPR010422">
    <property type="entry name" value="Ccdc124/Oxs1"/>
</dbReference>
<dbReference type="GO" id="GO:0005634">
    <property type="term" value="C:nucleus"/>
    <property type="evidence" value="ECO:0007669"/>
    <property type="project" value="TreeGrafter"/>
</dbReference>
<dbReference type="AlphaFoldDB" id="A0A1R1PML1"/>
<feature type="region of interest" description="Disordered" evidence="3">
    <location>
        <begin position="70"/>
        <end position="111"/>
    </location>
</feature>
<dbReference type="Pfam" id="PF06244">
    <property type="entry name" value="Ccdc124"/>
    <property type="match status" value="1"/>
</dbReference>
<dbReference type="PANTHER" id="PTHR21680:SF0">
    <property type="entry name" value="COILED-COIL DOMAIN-CONTAINING PROTEIN 124"/>
    <property type="match status" value="1"/>
</dbReference>
<dbReference type="InterPro" id="IPR054413">
    <property type="entry name" value="LSO1/2"/>
</dbReference>